<evidence type="ECO:0000256" key="6">
    <source>
        <dbReference type="ARBA" id="ARBA00023274"/>
    </source>
</evidence>
<dbReference type="Gene3D" id="2.40.10.230">
    <property type="entry name" value="Probable tRNA pseudouridine synthase domain"/>
    <property type="match status" value="1"/>
</dbReference>
<accession>A0AAV9Y2F5</accession>
<dbReference type="Proteomes" id="UP001311799">
    <property type="component" value="Unassembled WGS sequence"/>
</dbReference>
<dbReference type="GO" id="GO:0003924">
    <property type="term" value="F:GTPase activity"/>
    <property type="evidence" value="ECO:0007669"/>
    <property type="project" value="InterPro"/>
</dbReference>
<keyword evidence="5" id="KW-0539">Nucleus</keyword>
<evidence type="ECO:0000313" key="9">
    <source>
        <dbReference type="EMBL" id="KAK6588871.1"/>
    </source>
</evidence>
<dbReference type="PROSITE" id="PS51419">
    <property type="entry name" value="RAB"/>
    <property type="match status" value="1"/>
</dbReference>
<keyword evidence="4" id="KW-0694">RNA-binding</keyword>
<dbReference type="GO" id="GO:0000454">
    <property type="term" value="P:snoRNA guided rRNA pseudouridine synthesis"/>
    <property type="evidence" value="ECO:0007669"/>
    <property type="project" value="TreeGrafter"/>
</dbReference>
<dbReference type="Gene3D" id="3.40.50.300">
    <property type="entry name" value="P-loop containing nucleotide triphosphate hydrolases"/>
    <property type="match status" value="1"/>
</dbReference>
<keyword evidence="10" id="KW-1185">Reference proteome</keyword>
<feature type="region of interest" description="Disordered" evidence="8">
    <location>
        <begin position="386"/>
        <end position="439"/>
    </location>
</feature>
<dbReference type="Pfam" id="PF04410">
    <property type="entry name" value="Gar1"/>
    <property type="match status" value="1"/>
</dbReference>
<dbReference type="SUPFAM" id="SSF50447">
    <property type="entry name" value="Translation proteins"/>
    <property type="match status" value="1"/>
</dbReference>
<dbReference type="EMBL" id="JAWDEY010000022">
    <property type="protein sequence ID" value="KAK6588871.1"/>
    <property type="molecule type" value="Genomic_DNA"/>
</dbReference>
<dbReference type="GO" id="GO:0005525">
    <property type="term" value="F:GTP binding"/>
    <property type="evidence" value="ECO:0007669"/>
    <property type="project" value="InterPro"/>
</dbReference>
<evidence type="ECO:0000256" key="3">
    <source>
        <dbReference type="ARBA" id="ARBA00022552"/>
    </source>
</evidence>
<evidence type="ECO:0000256" key="8">
    <source>
        <dbReference type="SAM" id="MobiDB-lite"/>
    </source>
</evidence>
<feature type="compositionally biased region" description="Polar residues" evidence="8">
    <location>
        <begin position="391"/>
        <end position="403"/>
    </location>
</feature>
<keyword evidence="6" id="KW-0687">Ribonucleoprotein</keyword>
<dbReference type="InterPro" id="IPR038664">
    <property type="entry name" value="Gar1/Naf1_Cbf5-bd_sf"/>
</dbReference>
<evidence type="ECO:0000313" key="10">
    <source>
        <dbReference type="Proteomes" id="UP001311799"/>
    </source>
</evidence>
<evidence type="ECO:0000256" key="1">
    <source>
        <dbReference type="ARBA" id="ARBA00004604"/>
    </source>
</evidence>
<dbReference type="InterPro" id="IPR009000">
    <property type="entry name" value="Transl_B-barrel_sf"/>
</dbReference>
<sequence>MLKPKYQTFPVVRITLIGPPKSGKSSIADAFTNNHFSGGFYSNLPEIVRLPTGDSNNSDPISVCVEIEDLPGIESSYINNQFINRYFNMNRRELFIPPGTKDIIPFRIWNPPKIPLIPGQKYQPLTQGRMGFIFVMDINDIESIKAIELLYQKFQSISELTVSSIKPVVFLCANKVDNDIETKQFEDNLFRVEEFASKMFLRLWKVSALTGNNIKHMFRDMLHLINSNSSLWQIDLRYISESSDSDSEEESIISDCIAISKMSSRGGRGGGNIRGIRGSPRGRSNSGSSNRPSFSGPPSSIKEVGEVMHSSEHELVCKSLLKNEVPYFNGRIFLENKEEIGKVDEILGPINTYYFSLKMISGVNSESFKEGTKVFIDPQQLLPITRFLPKPSNSKTNKNPDTSINKKRGGFSSRGSNRGGRGRGISKGSPNRGGFRGRG</sequence>
<evidence type="ECO:0000256" key="5">
    <source>
        <dbReference type="ARBA" id="ARBA00023242"/>
    </source>
</evidence>
<comment type="caution">
    <text evidence="9">The sequence shown here is derived from an EMBL/GenBank/DDBJ whole genome shotgun (WGS) entry which is preliminary data.</text>
</comment>
<dbReference type="PANTHER" id="PTHR23237">
    <property type="entry name" value="NUCLEOLAR PROTEIN FAMILY A MEMBER 1 SNORNP PROTEIN GAR1"/>
    <property type="match status" value="1"/>
</dbReference>
<dbReference type="GO" id="GO:0031429">
    <property type="term" value="C:box H/ACA snoRNP complex"/>
    <property type="evidence" value="ECO:0007669"/>
    <property type="project" value="TreeGrafter"/>
</dbReference>
<protein>
    <submittedName>
        <fullName evidence="9">Ras family</fullName>
    </submittedName>
</protein>
<gene>
    <name evidence="9" type="ORF">RS030_2243</name>
</gene>
<dbReference type="FunFam" id="2.40.10.230:FF:000001">
    <property type="entry name" value="H/ACA ribonucleoprotein complex subunit"/>
    <property type="match status" value="1"/>
</dbReference>
<name>A0AAV9Y2F5_9CRYT</name>
<organism evidence="9 10">
    <name type="scientific">Cryptosporidium xiaoi</name>
    <dbReference type="NCBI Taxonomy" id="659607"/>
    <lineage>
        <taxon>Eukaryota</taxon>
        <taxon>Sar</taxon>
        <taxon>Alveolata</taxon>
        <taxon>Apicomplexa</taxon>
        <taxon>Conoidasida</taxon>
        <taxon>Coccidia</taxon>
        <taxon>Eucoccidiorida</taxon>
        <taxon>Eimeriorina</taxon>
        <taxon>Cryptosporidiidae</taxon>
        <taxon>Cryptosporidium</taxon>
    </lineage>
</organism>
<dbReference type="SUPFAM" id="SSF52540">
    <property type="entry name" value="P-loop containing nucleoside triphosphate hydrolases"/>
    <property type="match status" value="1"/>
</dbReference>
<dbReference type="AlphaFoldDB" id="A0AAV9Y2F5"/>
<keyword evidence="3" id="KW-0698">rRNA processing</keyword>
<dbReference type="GO" id="GO:0034513">
    <property type="term" value="F:box H/ACA snoRNA binding"/>
    <property type="evidence" value="ECO:0007669"/>
    <property type="project" value="TreeGrafter"/>
</dbReference>
<dbReference type="InterPro" id="IPR001806">
    <property type="entry name" value="Small_GTPase"/>
</dbReference>
<evidence type="ECO:0000256" key="7">
    <source>
        <dbReference type="ARBA" id="ARBA00038293"/>
    </source>
</evidence>
<proteinExistence type="inferred from homology"/>
<feature type="compositionally biased region" description="Low complexity" evidence="8">
    <location>
        <begin position="274"/>
        <end position="300"/>
    </location>
</feature>
<keyword evidence="2" id="KW-0690">Ribosome biogenesis</keyword>
<dbReference type="InterPro" id="IPR007504">
    <property type="entry name" value="H/ACA_rnp_Gar1/Naf1"/>
</dbReference>
<feature type="region of interest" description="Disordered" evidence="8">
    <location>
        <begin position="263"/>
        <end position="302"/>
    </location>
</feature>
<dbReference type="PANTHER" id="PTHR23237:SF6">
    <property type="entry name" value="H_ACA RIBONUCLEOPROTEIN COMPLEX SUBUNIT 1"/>
    <property type="match status" value="1"/>
</dbReference>
<comment type="subcellular location">
    <subcellularLocation>
        <location evidence="1">Nucleus</location>
        <location evidence="1">Nucleolus</location>
    </subcellularLocation>
</comment>
<comment type="similarity">
    <text evidence="7">Belongs to the GAR1 family.</text>
</comment>
<reference evidence="9 10" key="1">
    <citation type="submission" date="2023-10" db="EMBL/GenBank/DDBJ databases">
        <title>Comparative genomics analysis reveals potential genetic determinants of host preference in Cryptosporidium xiaoi.</title>
        <authorList>
            <person name="Xiao L."/>
            <person name="Li J."/>
        </authorList>
    </citation>
    <scope>NUCLEOTIDE SEQUENCE [LARGE SCALE GENOMIC DNA]</scope>
    <source>
        <strain evidence="9 10">52996</strain>
    </source>
</reference>
<dbReference type="InterPro" id="IPR027417">
    <property type="entry name" value="P-loop_NTPase"/>
</dbReference>
<evidence type="ECO:0000256" key="2">
    <source>
        <dbReference type="ARBA" id="ARBA00022517"/>
    </source>
</evidence>
<evidence type="ECO:0000256" key="4">
    <source>
        <dbReference type="ARBA" id="ARBA00022884"/>
    </source>
</evidence>
<dbReference type="Pfam" id="PF00071">
    <property type="entry name" value="Ras"/>
    <property type="match status" value="1"/>
</dbReference>